<evidence type="ECO:0000256" key="3">
    <source>
        <dbReference type="ARBA" id="ARBA00022547"/>
    </source>
</evidence>
<gene>
    <name evidence="14" type="primary">atpF</name>
</gene>
<evidence type="ECO:0000256" key="12">
    <source>
        <dbReference type="SAM" id="Coils"/>
    </source>
</evidence>
<geneLocation type="plastid" evidence="14"/>
<evidence type="ECO:0000256" key="9">
    <source>
        <dbReference type="ARBA" id="ARBA00023310"/>
    </source>
</evidence>
<evidence type="ECO:0000256" key="2">
    <source>
        <dbReference type="ARBA" id="ARBA00022448"/>
    </source>
</evidence>
<name>A0A0Y0GHF7_9PHAE</name>
<evidence type="ECO:0000313" key="14">
    <source>
        <dbReference type="EMBL" id="AMB49091.1"/>
    </source>
</evidence>
<dbReference type="AlphaFoldDB" id="A0A0Y0GHF7"/>
<evidence type="ECO:0000256" key="13">
    <source>
        <dbReference type="SAM" id="Phobius"/>
    </source>
</evidence>
<protein>
    <submittedName>
        <fullName evidence="14">AtpF</fullName>
    </submittedName>
</protein>
<keyword evidence="12" id="KW-0175">Coiled coil</keyword>
<keyword evidence="4 11" id="KW-0812">Transmembrane</keyword>
<evidence type="ECO:0000256" key="5">
    <source>
        <dbReference type="ARBA" id="ARBA00022781"/>
    </source>
</evidence>
<comment type="function">
    <text evidence="10">F(1)F(0) ATP synthase produces ATP from ADP in the presence of a proton or sodium gradient. F-type ATPases consist of two structural domains, F(1) containing the extramembraneous catalytic core and F(0) containing the membrane proton channel, linked together by a central stalk and a peripheral stalk. During catalysis, ATP synthesis in the catalytic domain of F(1) is coupled via a rotary mechanism of the central stalk subunits to proton translocation.</text>
</comment>
<comment type="subcellular location">
    <subcellularLocation>
        <location evidence="1">Membrane</location>
        <topology evidence="1">Single-pass membrane protein</topology>
    </subcellularLocation>
</comment>
<dbReference type="GO" id="GO:0015078">
    <property type="term" value="F:proton transmembrane transporter activity"/>
    <property type="evidence" value="ECO:0007669"/>
    <property type="project" value="InterPro"/>
</dbReference>
<feature type="coiled-coil region" evidence="12">
    <location>
        <begin position="48"/>
        <end position="110"/>
    </location>
</feature>
<dbReference type="GO" id="GO:0045259">
    <property type="term" value="C:proton-transporting ATP synthase complex"/>
    <property type="evidence" value="ECO:0007669"/>
    <property type="project" value="UniProtKB-KW"/>
</dbReference>
<proteinExistence type="inferred from homology"/>
<reference evidence="14" key="1">
    <citation type="submission" date="2016-01" db="EMBL/GenBank/DDBJ databases">
        <title>The complete plastid genome of Sargassum thunbergii (Fucales, Phaeophyceae).</title>
        <authorList>
            <person name="Yang J.H."/>
        </authorList>
    </citation>
    <scope>NUCLEOTIDE SEQUENCE</scope>
</reference>
<keyword evidence="3 11" id="KW-0138">CF(0)</keyword>
<feature type="transmembrane region" description="Helical" evidence="13">
    <location>
        <begin position="29"/>
        <end position="47"/>
    </location>
</feature>
<keyword evidence="7 11" id="KW-0406">Ion transport</keyword>
<dbReference type="PANTHER" id="PTHR34264:SF3">
    <property type="entry name" value="ATP SYNTHASE SUBUNIT B, CHLOROPLASTIC"/>
    <property type="match status" value="1"/>
</dbReference>
<evidence type="ECO:0000256" key="11">
    <source>
        <dbReference type="RuleBase" id="RU003848"/>
    </source>
</evidence>
<keyword evidence="8 13" id="KW-0472">Membrane</keyword>
<dbReference type="GeneID" id="26830893"/>
<evidence type="ECO:0000256" key="4">
    <source>
        <dbReference type="ARBA" id="ARBA00022692"/>
    </source>
</evidence>
<comment type="similarity">
    <text evidence="11">Belongs to the ATPase B chain family.</text>
</comment>
<evidence type="ECO:0000256" key="1">
    <source>
        <dbReference type="ARBA" id="ARBA00004167"/>
    </source>
</evidence>
<dbReference type="InterPro" id="IPR002146">
    <property type="entry name" value="ATP_synth_b/b'su_bac/chlpt"/>
</dbReference>
<keyword evidence="5 11" id="KW-0375">Hydrogen ion transport</keyword>
<sequence length="176" mass="20213">MKSYIDCIIANSSEEFNISLNPDIFETNIINVILLLGILFVVIKNFLTENLTSRKEKIVETIESAEAQLTDSNNRYIEAQKQWAQVDIIIKEINQQMETTKRNLLKLKWNQTKEDLSKKFAIAIEVLHNRENKIFADVIREVSKKALNRVISKLVNQLGKGEQSAIINRKIAQLGD</sequence>
<dbReference type="Pfam" id="PF00430">
    <property type="entry name" value="ATP-synt_B"/>
    <property type="match status" value="1"/>
</dbReference>
<evidence type="ECO:0000256" key="7">
    <source>
        <dbReference type="ARBA" id="ARBA00023065"/>
    </source>
</evidence>
<evidence type="ECO:0000256" key="6">
    <source>
        <dbReference type="ARBA" id="ARBA00022989"/>
    </source>
</evidence>
<dbReference type="GO" id="GO:0015986">
    <property type="term" value="P:proton motive force-driven ATP synthesis"/>
    <property type="evidence" value="ECO:0007669"/>
    <property type="project" value="InterPro"/>
</dbReference>
<keyword evidence="6 13" id="KW-1133">Transmembrane helix</keyword>
<accession>A0A0Y0GHF7</accession>
<keyword evidence="2 11" id="KW-0813">Transport</keyword>
<evidence type="ECO:0000256" key="10">
    <source>
        <dbReference type="ARBA" id="ARBA00025198"/>
    </source>
</evidence>
<dbReference type="PANTHER" id="PTHR34264">
    <property type="entry name" value="ATP SYNTHASE SUBUNIT B, CHLOROPLASTIC"/>
    <property type="match status" value="1"/>
</dbReference>
<dbReference type="EMBL" id="KU500638">
    <property type="protein sequence ID" value="AMB49091.1"/>
    <property type="molecule type" value="Genomic_DNA"/>
</dbReference>
<organism evidence="14">
    <name type="scientific">Sargassum thunbergii</name>
    <dbReference type="NCBI Taxonomy" id="127542"/>
    <lineage>
        <taxon>Eukaryota</taxon>
        <taxon>Sar</taxon>
        <taxon>Stramenopiles</taxon>
        <taxon>Ochrophyta</taxon>
        <taxon>PX clade</taxon>
        <taxon>Phaeophyceae</taxon>
        <taxon>Fucales</taxon>
        <taxon>Sargassaceae</taxon>
        <taxon>Sargassum</taxon>
    </lineage>
</organism>
<evidence type="ECO:0000256" key="8">
    <source>
        <dbReference type="ARBA" id="ARBA00023136"/>
    </source>
</evidence>
<dbReference type="RefSeq" id="YP_009227341.1">
    <property type="nucleotide sequence ID" value="NC_029134.1"/>
</dbReference>
<keyword evidence="9" id="KW-0066">ATP synthesis</keyword>
<keyword evidence="14" id="KW-0934">Plastid</keyword>